<protein>
    <submittedName>
        <fullName evidence="2">Superinfection immunity protein</fullName>
    </submittedName>
</protein>
<dbReference type="Pfam" id="PF14373">
    <property type="entry name" value="Imm_superinfect"/>
    <property type="match status" value="1"/>
</dbReference>
<dbReference type="EMBL" id="WEID01000069">
    <property type="protein sequence ID" value="KAB8130764.1"/>
    <property type="molecule type" value="Genomic_DNA"/>
</dbReference>
<evidence type="ECO:0000313" key="2">
    <source>
        <dbReference type="EMBL" id="KAB8130764.1"/>
    </source>
</evidence>
<keyword evidence="3" id="KW-1185">Reference proteome</keyword>
<dbReference type="AlphaFoldDB" id="A0A7C8GSU2"/>
<keyword evidence="1" id="KW-0812">Transmembrane</keyword>
<comment type="caution">
    <text evidence="2">The sequence shown here is derived from an EMBL/GenBank/DDBJ whole genome shotgun (WGS) entry which is preliminary data.</text>
</comment>
<evidence type="ECO:0000313" key="3">
    <source>
        <dbReference type="Proteomes" id="UP000480246"/>
    </source>
</evidence>
<organism evidence="2 3">
    <name type="scientific">Gracilibacillus oryzae</name>
    <dbReference type="NCBI Taxonomy" id="1672701"/>
    <lineage>
        <taxon>Bacteria</taxon>
        <taxon>Bacillati</taxon>
        <taxon>Bacillota</taxon>
        <taxon>Bacilli</taxon>
        <taxon>Bacillales</taxon>
        <taxon>Bacillaceae</taxon>
        <taxon>Gracilibacillus</taxon>
    </lineage>
</organism>
<dbReference type="Proteomes" id="UP000480246">
    <property type="component" value="Unassembled WGS sequence"/>
</dbReference>
<feature type="transmembrane region" description="Helical" evidence="1">
    <location>
        <begin position="37"/>
        <end position="57"/>
    </location>
</feature>
<dbReference type="OrthoDB" id="9814116at2"/>
<dbReference type="InterPro" id="IPR016410">
    <property type="entry name" value="Phage_imm"/>
</dbReference>
<sequence>MDLFAYIIITVASSFLYFVPSILAFMKNKPNRNRIILINFFLGWTIFGWAAALYLVWKNNHGKVSF</sequence>
<gene>
    <name evidence="2" type="ORF">F9U64_14145</name>
</gene>
<proteinExistence type="predicted"/>
<reference evidence="2 3" key="1">
    <citation type="submission" date="2019-10" db="EMBL/GenBank/DDBJ databases">
        <title>Gracilibacillus sp. nov. isolated from rice seeds.</title>
        <authorList>
            <person name="He S."/>
        </authorList>
    </citation>
    <scope>NUCLEOTIDE SEQUENCE [LARGE SCALE GENOMIC DNA]</scope>
    <source>
        <strain evidence="2 3">TD8</strain>
    </source>
</reference>
<accession>A0A7C8GSU2</accession>
<dbReference type="RefSeq" id="WP_153404810.1">
    <property type="nucleotide sequence ID" value="NZ_ML762434.1"/>
</dbReference>
<name>A0A7C8GSU2_9BACI</name>
<keyword evidence="1" id="KW-0472">Membrane</keyword>
<evidence type="ECO:0000256" key="1">
    <source>
        <dbReference type="SAM" id="Phobius"/>
    </source>
</evidence>
<feature type="transmembrane region" description="Helical" evidence="1">
    <location>
        <begin position="6"/>
        <end position="25"/>
    </location>
</feature>
<keyword evidence="1" id="KW-1133">Transmembrane helix</keyword>